<protein>
    <submittedName>
        <fullName evidence="3">Uncharacterized protein</fullName>
    </submittedName>
</protein>
<feature type="coiled-coil region" evidence="1">
    <location>
        <begin position="125"/>
        <end position="159"/>
    </location>
</feature>
<feature type="coiled-coil region" evidence="1">
    <location>
        <begin position="44"/>
        <end position="78"/>
    </location>
</feature>
<dbReference type="Proteomes" id="UP000818624">
    <property type="component" value="Chromosome 2"/>
</dbReference>
<feature type="compositionally biased region" description="Basic and acidic residues" evidence="2">
    <location>
        <begin position="555"/>
        <end position="564"/>
    </location>
</feature>
<evidence type="ECO:0000256" key="1">
    <source>
        <dbReference type="SAM" id="Coils"/>
    </source>
</evidence>
<keyword evidence="1" id="KW-0175">Coiled coil</keyword>
<reference evidence="3 4" key="1">
    <citation type="journal article" date="2020" name="Elife">
        <title>Loss of centromere function drives karyotype evolution in closely related Malassezia species.</title>
        <authorList>
            <person name="Sankaranarayanan S.R."/>
            <person name="Ianiri G."/>
            <person name="Coelho M.A."/>
            <person name="Reza M.H."/>
            <person name="Thimmappa B.C."/>
            <person name="Ganguly P."/>
            <person name="Vadnala R.N."/>
            <person name="Sun S."/>
            <person name="Siddharthan R."/>
            <person name="Tellgren-Roth C."/>
            <person name="Dawson T.L."/>
            <person name="Heitman J."/>
            <person name="Sanyal K."/>
        </authorList>
    </citation>
    <scope>NUCLEOTIDE SEQUENCE [LARGE SCALE GENOMIC DNA]</scope>
    <source>
        <strain evidence="3">CBS14141</strain>
    </source>
</reference>
<feature type="compositionally biased region" description="Basic and acidic residues" evidence="2">
    <location>
        <begin position="234"/>
        <end position="245"/>
    </location>
</feature>
<feature type="compositionally biased region" description="Basic and acidic residues" evidence="2">
    <location>
        <begin position="258"/>
        <end position="272"/>
    </location>
</feature>
<keyword evidence="4" id="KW-1185">Reference proteome</keyword>
<gene>
    <name evidence="3" type="ORF">GLX27_002574</name>
</gene>
<dbReference type="EMBL" id="CP046235">
    <property type="protein sequence ID" value="WFD47909.1"/>
    <property type="molecule type" value="Genomic_DNA"/>
</dbReference>
<feature type="compositionally biased region" description="Polar residues" evidence="2">
    <location>
        <begin position="206"/>
        <end position="224"/>
    </location>
</feature>
<feature type="compositionally biased region" description="Pro residues" evidence="2">
    <location>
        <begin position="443"/>
        <end position="455"/>
    </location>
</feature>
<feature type="region of interest" description="Disordered" evidence="2">
    <location>
        <begin position="526"/>
        <end position="564"/>
    </location>
</feature>
<feature type="region of interest" description="Disordered" evidence="2">
    <location>
        <begin position="165"/>
        <end position="272"/>
    </location>
</feature>
<name>A0ABY8EQV2_MALFU</name>
<proteinExistence type="predicted"/>
<evidence type="ECO:0000256" key="2">
    <source>
        <dbReference type="SAM" id="MobiDB-lite"/>
    </source>
</evidence>
<feature type="region of interest" description="Disordered" evidence="2">
    <location>
        <begin position="437"/>
        <end position="481"/>
    </location>
</feature>
<evidence type="ECO:0000313" key="3">
    <source>
        <dbReference type="EMBL" id="WFD47909.1"/>
    </source>
</evidence>
<accession>A0ABY8EQV2</accession>
<feature type="compositionally biased region" description="Polar residues" evidence="2">
    <location>
        <begin position="246"/>
        <end position="256"/>
    </location>
</feature>
<sequence length="616" mass="68532">MLERQLSQTKFNLEAADQSHHALLTELSDVRQQLKQMKAHRLKAVNLETKLDYATSELQDVRHELDVERRRARAAECRSEQVMAKRCFDLSEVLSGMNDQLTPLSSWTPLFQRLSKAVPKEEMAIQSLMDEYESVTAENAKLRTTFDACRQEIKRLRKLSKARTDLEMRDDVPNPEHPALEGPSDAELSMSHDDTATSEAAAKPSQDAQTMASAPSVATISSDGTARVPSGSSRGEHFSEGRRSDGTSVTTPSLHSHTMHDDKSSNDAHSMHTFSSDRDYEVHHDARTAQLVAVLEFVQRAYTKLANADIDTLAARLQRQKLAGDVSHLSQTTIQASVRDVENLREHFRRQVDREARDSRVGVRDTPDMSLVTRRDFFALIKLFREVLLEVARLRRAVNDVHLNPTNAASILHEQLQASMDYAPKGSWISRILTGALSNTDAPSPPPPPKSPAPTTPQESMFSRILGSAPPTPTPTTPVPERRRANALPVHMMPRASVAKPTPMAVQACGSQVSMAGSHFPQHMGARGMPMRSSQLAPPSRLRDTSDLRQSTRMPNDDAMHMRYGDLFDPTRTLRPRARGMSDSSIHSTYLEHAERAAPVDRVITHENLTLGPDAD</sequence>
<evidence type="ECO:0000313" key="4">
    <source>
        <dbReference type="Proteomes" id="UP000818624"/>
    </source>
</evidence>
<organism evidence="3 4">
    <name type="scientific">Malassezia furfur</name>
    <name type="common">Pityriasis versicolor infection agent</name>
    <name type="synonym">Pityrosporum furfur</name>
    <dbReference type="NCBI Taxonomy" id="55194"/>
    <lineage>
        <taxon>Eukaryota</taxon>
        <taxon>Fungi</taxon>
        <taxon>Dikarya</taxon>
        <taxon>Basidiomycota</taxon>
        <taxon>Ustilaginomycotina</taxon>
        <taxon>Malasseziomycetes</taxon>
        <taxon>Malasseziales</taxon>
        <taxon>Malasseziaceae</taxon>
        <taxon>Malassezia</taxon>
    </lineage>
</organism>
<feature type="compositionally biased region" description="Basic and acidic residues" evidence="2">
    <location>
        <begin position="165"/>
        <end position="174"/>
    </location>
</feature>